<dbReference type="GO" id="GO:0071014">
    <property type="term" value="C:post-mRNA release spliceosomal complex"/>
    <property type="evidence" value="ECO:0007669"/>
    <property type="project" value="TreeGrafter"/>
</dbReference>
<gene>
    <name evidence="4" type="ORF">CVIRNUC_007699</name>
</gene>
<keyword evidence="5" id="KW-1185">Reference proteome</keyword>
<feature type="domain" description="RRM" evidence="3">
    <location>
        <begin position="323"/>
        <end position="399"/>
    </location>
</feature>
<dbReference type="Pfam" id="PF04676">
    <property type="entry name" value="CwfJ_C_2"/>
    <property type="match status" value="1"/>
</dbReference>
<dbReference type="SUPFAM" id="SSF54197">
    <property type="entry name" value="HIT-like"/>
    <property type="match status" value="1"/>
</dbReference>
<dbReference type="SMART" id="SM00360">
    <property type="entry name" value="RRM"/>
    <property type="match status" value="1"/>
</dbReference>
<dbReference type="GO" id="GO:0000398">
    <property type="term" value="P:mRNA splicing, via spliceosome"/>
    <property type="evidence" value="ECO:0007669"/>
    <property type="project" value="TreeGrafter"/>
</dbReference>
<dbReference type="GO" id="GO:0003723">
    <property type="term" value="F:RNA binding"/>
    <property type="evidence" value="ECO:0007669"/>
    <property type="project" value="UniProtKB-UniRule"/>
</dbReference>
<dbReference type="PANTHER" id="PTHR12072">
    <property type="entry name" value="CWF19, CELL CYCLE CONTROL PROTEIN"/>
    <property type="match status" value="1"/>
</dbReference>
<dbReference type="InterPro" id="IPR006767">
    <property type="entry name" value="Cwf19-like_C_dom-2"/>
</dbReference>
<dbReference type="PROSITE" id="PS50102">
    <property type="entry name" value="RRM"/>
    <property type="match status" value="1"/>
</dbReference>
<evidence type="ECO:0000256" key="2">
    <source>
        <dbReference type="SAM" id="MobiDB-lite"/>
    </source>
</evidence>
<feature type="region of interest" description="Disordered" evidence="2">
    <location>
        <begin position="264"/>
        <end position="314"/>
    </location>
</feature>
<dbReference type="EMBL" id="CAUYUE010000010">
    <property type="protein sequence ID" value="CAK0784495.1"/>
    <property type="molecule type" value="Genomic_DNA"/>
</dbReference>
<name>A0AAV1IDF9_9CHLO</name>
<dbReference type="AlphaFoldDB" id="A0AAV1IDF9"/>
<dbReference type="InterPro" id="IPR012677">
    <property type="entry name" value="Nucleotide-bd_a/b_plait_sf"/>
</dbReference>
<evidence type="ECO:0000313" key="4">
    <source>
        <dbReference type="EMBL" id="CAK0784495.1"/>
    </source>
</evidence>
<dbReference type="InterPro" id="IPR000504">
    <property type="entry name" value="RRM_dom"/>
</dbReference>
<dbReference type="Proteomes" id="UP001314263">
    <property type="component" value="Unassembled WGS sequence"/>
</dbReference>
<reference evidence="4 5" key="1">
    <citation type="submission" date="2023-10" db="EMBL/GenBank/DDBJ databases">
        <authorList>
            <person name="Maclean D."/>
            <person name="Macfadyen A."/>
        </authorList>
    </citation>
    <scope>NUCLEOTIDE SEQUENCE [LARGE SCALE GENOMIC DNA]</scope>
</reference>
<sequence length="631" mass="67364">MKVLLSGDVNGKWNALFKRVSAVNKSNGPFDLLLCTGRTFPDAGPTEDNADIDAELQPYLDGSKLPPIPCYFIGAYGHGCVTALKALQQAGSAGLTYLGRSGLETLQGLRIAFLDGTHSSLEYTQGPAEHSSPSACRHFTKEDVQALELAAEEAVGDVDILLTCEWPADVTAATPPGSAPAEASTAGSEVVSKLATKVRPRYHICGGKDVFYARQPYLNKDLGAGGHVTRFIALASVGNPAKAKSLHALALTPAADMDIAVLTQRPDGTTPCPYELPNSSKRALNGQDDDTGGQDWRWQQNKKSKISAAPSLGRPGVVKDNAKTVYVRNLPFAATEQDIDHFFSQAGHVEDVRRGAGPDGKLHGYGFVQFETQAAAEQACQLHGSDFMGRQLTVDVATAVEGSKAPTGTPVEGCWFCLSNPNADVNLVASIGEESYVALDKGAITDSHVLVLPIEHFPSSLHLSASAFAEMERYLSALRTCFASQGKELLVFERFMNFRKTGGNHCQLNVISVSAKAAAGAAATAEKAAQGHSLSLQPVPGASKGEPGREALRQVVANGEFFLLLLPDGSRLVHPIAMGERFPLNFGREVMAQLAGAPDRADWKKCMISPDEEASRTESFKAHFKPYDIMQ</sequence>
<evidence type="ECO:0000256" key="1">
    <source>
        <dbReference type="PROSITE-ProRule" id="PRU00176"/>
    </source>
</evidence>
<keyword evidence="1" id="KW-0694">RNA-binding</keyword>
<accession>A0AAV1IDF9</accession>
<dbReference type="InterPro" id="IPR006768">
    <property type="entry name" value="Cwf19-like_C_dom-1"/>
</dbReference>
<dbReference type="InterPro" id="IPR036265">
    <property type="entry name" value="HIT-like_sf"/>
</dbReference>
<dbReference type="CDD" id="cd07380">
    <property type="entry name" value="MPP_CWF19_N"/>
    <property type="match status" value="1"/>
</dbReference>
<protein>
    <recommendedName>
        <fullName evidence="3">RRM domain-containing protein</fullName>
    </recommendedName>
</protein>
<evidence type="ECO:0000259" key="3">
    <source>
        <dbReference type="PROSITE" id="PS50102"/>
    </source>
</evidence>
<proteinExistence type="predicted"/>
<dbReference type="InterPro" id="IPR035979">
    <property type="entry name" value="RBD_domain_sf"/>
</dbReference>
<dbReference type="GO" id="GO:0061632">
    <property type="term" value="F:RNA lariat debranching enzyme activator activity"/>
    <property type="evidence" value="ECO:0007669"/>
    <property type="project" value="TreeGrafter"/>
</dbReference>
<dbReference type="Pfam" id="PF04677">
    <property type="entry name" value="CwfJ_C_1"/>
    <property type="match status" value="1"/>
</dbReference>
<dbReference type="PANTHER" id="PTHR12072:SF4">
    <property type="entry name" value="CWF19-LIKE PROTEIN 1"/>
    <property type="match status" value="1"/>
</dbReference>
<comment type="caution">
    <text evidence="4">The sequence shown here is derived from an EMBL/GenBank/DDBJ whole genome shotgun (WGS) entry which is preliminary data.</text>
</comment>
<dbReference type="InterPro" id="IPR040194">
    <property type="entry name" value="Cwf19-like"/>
</dbReference>
<dbReference type="SUPFAM" id="SSF54928">
    <property type="entry name" value="RNA-binding domain, RBD"/>
    <property type="match status" value="1"/>
</dbReference>
<dbReference type="Pfam" id="PF00076">
    <property type="entry name" value="RRM_1"/>
    <property type="match status" value="1"/>
</dbReference>
<dbReference type="Gene3D" id="3.30.70.330">
    <property type="match status" value="1"/>
</dbReference>
<organism evidence="4 5">
    <name type="scientific">Coccomyxa viridis</name>
    <dbReference type="NCBI Taxonomy" id="1274662"/>
    <lineage>
        <taxon>Eukaryota</taxon>
        <taxon>Viridiplantae</taxon>
        <taxon>Chlorophyta</taxon>
        <taxon>core chlorophytes</taxon>
        <taxon>Trebouxiophyceae</taxon>
        <taxon>Trebouxiophyceae incertae sedis</taxon>
        <taxon>Coccomyxaceae</taxon>
        <taxon>Coccomyxa</taxon>
    </lineage>
</organism>
<evidence type="ECO:0000313" key="5">
    <source>
        <dbReference type="Proteomes" id="UP001314263"/>
    </source>
</evidence>